<dbReference type="OrthoDB" id="9772630at2"/>
<feature type="transmembrane region" description="Helical" evidence="6">
    <location>
        <begin position="388"/>
        <end position="405"/>
    </location>
</feature>
<evidence type="ECO:0000256" key="4">
    <source>
        <dbReference type="PIRNR" id="PIRNR005690"/>
    </source>
</evidence>
<dbReference type="PIRSF" id="PIRSF005690">
    <property type="entry name" value="GerBA"/>
    <property type="match status" value="1"/>
</dbReference>
<dbReference type="RefSeq" id="WP_089651625.1">
    <property type="nucleotide sequence ID" value="NZ_FNIZ01000004.1"/>
</dbReference>
<protein>
    <submittedName>
        <fullName evidence="7">Spore germination protein KA</fullName>
    </submittedName>
</protein>
<dbReference type="PANTHER" id="PTHR22550">
    <property type="entry name" value="SPORE GERMINATION PROTEIN"/>
    <property type="match status" value="1"/>
</dbReference>
<dbReference type="GO" id="GO:0005886">
    <property type="term" value="C:plasma membrane"/>
    <property type="evidence" value="ECO:0007669"/>
    <property type="project" value="UniProtKB-SubCell"/>
</dbReference>
<comment type="similarity">
    <text evidence="2 4">Belongs to the GerABKA family.</text>
</comment>
<dbReference type="STRING" id="240303.SAMN05421677_104224"/>
<dbReference type="InterPro" id="IPR050768">
    <property type="entry name" value="UPF0353/GerABKA_families"/>
</dbReference>
<name>A0A1H0IYT8_HALAD</name>
<evidence type="ECO:0000256" key="2">
    <source>
        <dbReference type="ARBA" id="ARBA00005278"/>
    </source>
</evidence>
<dbReference type="EMBL" id="FNIZ01000004">
    <property type="protein sequence ID" value="SDO36390.1"/>
    <property type="molecule type" value="Genomic_DNA"/>
</dbReference>
<evidence type="ECO:0000256" key="3">
    <source>
        <dbReference type="ARBA" id="ARBA00023136"/>
    </source>
</evidence>
<comment type="subcellular location">
    <subcellularLocation>
        <location evidence="4">Cell membrane</location>
    </subcellularLocation>
    <subcellularLocation>
        <location evidence="1">Membrane</location>
        <topology evidence="1">Multi-pass membrane protein</topology>
    </subcellularLocation>
</comment>
<evidence type="ECO:0000256" key="5">
    <source>
        <dbReference type="SAM" id="MobiDB-lite"/>
    </source>
</evidence>
<dbReference type="InterPro" id="IPR004995">
    <property type="entry name" value="Spore_Ger"/>
</dbReference>
<evidence type="ECO:0000313" key="7">
    <source>
        <dbReference type="EMBL" id="SDO36390.1"/>
    </source>
</evidence>
<dbReference type="GO" id="GO:0009847">
    <property type="term" value="P:spore germination"/>
    <property type="evidence" value="ECO:0007669"/>
    <property type="project" value="UniProtKB-UniRule"/>
</dbReference>
<feature type="transmembrane region" description="Helical" evidence="6">
    <location>
        <begin position="411"/>
        <end position="431"/>
    </location>
</feature>
<proteinExistence type="inferred from homology"/>
<feature type="region of interest" description="Disordered" evidence="5">
    <location>
        <begin position="508"/>
        <end position="533"/>
    </location>
</feature>
<dbReference type="AlphaFoldDB" id="A0A1H0IYT8"/>
<evidence type="ECO:0000256" key="1">
    <source>
        <dbReference type="ARBA" id="ARBA00004141"/>
    </source>
</evidence>
<organism evidence="7 8">
    <name type="scientific">Halobacillus aidingensis</name>
    <dbReference type="NCBI Taxonomy" id="240303"/>
    <lineage>
        <taxon>Bacteria</taxon>
        <taxon>Bacillati</taxon>
        <taxon>Bacillota</taxon>
        <taxon>Bacilli</taxon>
        <taxon>Bacillales</taxon>
        <taxon>Bacillaceae</taxon>
        <taxon>Halobacillus</taxon>
    </lineage>
</organism>
<reference evidence="8" key="1">
    <citation type="submission" date="2016-10" db="EMBL/GenBank/DDBJ databases">
        <authorList>
            <person name="Varghese N."/>
            <person name="Submissions S."/>
        </authorList>
    </citation>
    <scope>NUCLEOTIDE SEQUENCE [LARGE SCALE GENOMIC DNA]</scope>
    <source>
        <strain evidence="8">CGMCC 1.3703</strain>
    </source>
</reference>
<keyword evidence="3 4" id="KW-0472">Membrane</keyword>
<dbReference type="PANTHER" id="PTHR22550:SF5">
    <property type="entry name" value="LEUCINE ZIPPER PROTEIN 4"/>
    <property type="match status" value="1"/>
</dbReference>
<dbReference type="Pfam" id="PF03323">
    <property type="entry name" value="GerA"/>
    <property type="match status" value="1"/>
</dbReference>
<keyword evidence="6" id="KW-1133">Transmembrane helix</keyword>
<dbReference type="Proteomes" id="UP000198860">
    <property type="component" value="Unassembled WGS sequence"/>
</dbReference>
<feature type="transmembrane region" description="Helical" evidence="6">
    <location>
        <begin position="317"/>
        <end position="339"/>
    </location>
</feature>
<evidence type="ECO:0000313" key="8">
    <source>
        <dbReference type="Proteomes" id="UP000198860"/>
    </source>
</evidence>
<gene>
    <name evidence="7" type="ORF">SAMN05421677_104224</name>
</gene>
<accession>A0A1H0IYT8</accession>
<feature type="transmembrane region" description="Helical" evidence="6">
    <location>
        <begin position="443"/>
        <end position="468"/>
    </location>
</feature>
<keyword evidence="8" id="KW-1185">Reference proteome</keyword>
<keyword evidence="6" id="KW-0812">Transmembrane</keyword>
<sequence length="533" mass="59339">MGWIKKILLSQKSYNQDKSLKHEQLSLGKEAPPLSKDLKENQSNIEKAFENAKDFKIENIHVGNREGMICYLNSMTDTSLLAEKIMVPLSNSSQQDRSITNLEEFESYRKEFFSGVGYHFHDKLHGLIDDVLAGYAGVIVDGQPKGLSLHVGNIEYRPIEEPSTQTVIRGPKEGFTESMDTNISLIRRRIQNTSLKFETMTVGKDTRTSVTIAYIDGVINEGILDEVKKRIKKIRTHAIFDSGNVEEYISDKNMTVFPLIYNTERPDSAAANLLEGKAVIIVNGSPFVLIAPTVFSDFFEATEDYYQSFFIGSFIRLIRYASFLIALTLPSLYVALTAFHHALIPTDLLFSLQAQREGVPFPAVIELLIMEVTFEILREAGIRMPRAIGQTISIVGALVIGQAAVEAGLVSNALVIVIALTALATFVSPIASFTAAARLLRFIFIFMAAVFGLYGILLCLFFMVAHLVSLRSFGVPYLAPIAPFIAEDQEDVFLRFPFFSNKRRPHYLKTESPLKNPESESPTPPRSKKGGGS</sequence>
<evidence type="ECO:0000256" key="6">
    <source>
        <dbReference type="SAM" id="Phobius"/>
    </source>
</evidence>